<accession>A0A4V6DXF9</accession>
<dbReference type="Proteomes" id="UP000308133">
    <property type="component" value="Unassembled WGS sequence"/>
</dbReference>
<gene>
    <name evidence="2" type="ORF">C1H76_2688</name>
</gene>
<evidence type="ECO:0000313" key="3">
    <source>
        <dbReference type="Proteomes" id="UP000308133"/>
    </source>
</evidence>
<evidence type="ECO:0000256" key="1">
    <source>
        <dbReference type="SAM" id="MobiDB-lite"/>
    </source>
</evidence>
<organism evidence="2 3">
    <name type="scientific">Elsinoe australis</name>
    <dbReference type="NCBI Taxonomy" id="40998"/>
    <lineage>
        <taxon>Eukaryota</taxon>
        <taxon>Fungi</taxon>
        <taxon>Dikarya</taxon>
        <taxon>Ascomycota</taxon>
        <taxon>Pezizomycotina</taxon>
        <taxon>Dothideomycetes</taxon>
        <taxon>Dothideomycetidae</taxon>
        <taxon>Myriangiales</taxon>
        <taxon>Elsinoaceae</taxon>
        <taxon>Elsinoe</taxon>
    </lineage>
</organism>
<feature type="compositionally biased region" description="Polar residues" evidence="1">
    <location>
        <begin position="1"/>
        <end position="26"/>
    </location>
</feature>
<reference evidence="2 3" key="1">
    <citation type="submission" date="2018-02" db="EMBL/GenBank/DDBJ databases">
        <title>Draft genome sequences of Elsinoe sp., causing black scab on jojoba.</title>
        <authorList>
            <person name="Stodart B."/>
            <person name="Jeffress S."/>
            <person name="Ash G."/>
            <person name="Arun Chinnappa K."/>
        </authorList>
    </citation>
    <scope>NUCLEOTIDE SEQUENCE [LARGE SCALE GENOMIC DNA]</scope>
    <source>
        <strain evidence="2 3">Hillstone_2</strain>
    </source>
</reference>
<dbReference type="AlphaFoldDB" id="A0A4V6DXF9"/>
<dbReference type="EMBL" id="PTQR01000032">
    <property type="protein sequence ID" value="TKX25102.1"/>
    <property type="molecule type" value="Genomic_DNA"/>
</dbReference>
<protein>
    <submittedName>
        <fullName evidence="2">Uncharacterized protein</fullName>
    </submittedName>
</protein>
<evidence type="ECO:0000313" key="2">
    <source>
        <dbReference type="EMBL" id="TKX25102.1"/>
    </source>
</evidence>
<feature type="region of interest" description="Disordered" evidence="1">
    <location>
        <begin position="1"/>
        <end position="95"/>
    </location>
</feature>
<comment type="caution">
    <text evidence="2">The sequence shown here is derived from an EMBL/GenBank/DDBJ whole genome shotgun (WGS) entry which is preliminary data.</text>
</comment>
<name>A0A4V6DXF9_9PEZI</name>
<sequence>MDTSQVEPSPSQATRSATRQANSATRASLERVEASQEQLEDDAPLPPIDDTQDVSHATLRSSPAKRGRSSMAESRWTAGPPATAPVTVDQDDRHDLDVKLSEADARLYRRGKMGSAGSGAATCSGPRNTSDWIGWQVVLEAPNVY</sequence>
<proteinExistence type="predicted"/>